<dbReference type="InterPro" id="IPR012675">
    <property type="entry name" value="Beta-grasp_dom_sf"/>
</dbReference>
<dbReference type="Gene3D" id="3.10.20.30">
    <property type="match status" value="1"/>
</dbReference>
<evidence type="ECO:0000313" key="2">
    <source>
        <dbReference type="Proteomes" id="UP000190814"/>
    </source>
</evidence>
<dbReference type="InterPro" id="IPR016155">
    <property type="entry name" value="Mopterin_synth/thiamin_S_b"/>
</dbReference>
<dbReference type="CDD" id="cd00565">
    <property type="entry name" value="Ubl_ThiS"/>
    <property type="match status" value="1"/>
</dbReference>
<dbReference type="EMBL" id="FUXZ01000006">
    <property type="protein sequence ID" value="SKA65530.1"/>
    <property type="molecule type" value="Genomic_DNA"/>
</dbReference>
<name>A0A1T4VKN3_9FIRM</name>
<keyword evidence="2" id="KW-1185">Reference proteome</keyword>
<dbReference type="InterPro" id="IPR010035">
    <property type="entry name" value="Thi_S"/>
</dbReference>
<evidence type="ECO:0000313" key="1">
    <source>
        <dbReference type="EMBL" id="SKA65530.1"/>
    </source>
</evidence>
<gene>
    <name evidence="1" type="ORF">SAMN02745111_01122</name>
</gene>
<dbReference type="RefSeq" id="WP_078765995.1">
    <property type="nucleotide sequence ID" value="NZ_FUXZ01000006.1"/>
</dbReference>
<dbReference type="OrthoDB" id="9798559at2"/>
<dbReference type="InterPro" id="IPR003749">
    <property type="entry name" value="ThiS/MoaD-like"/>
</dbReference>
<organism evidence="1 2">
    <name type="scientific">Eubacterium uniforme</name>
    <dbReference type="NCBI Taxonomy" id="39495"/>
    <lineage>
        <taxon>Bacteria</taxon>
        <taxon>Bacillati</taxon>
        <taxon>Bacillota</taxon>
        <taxon>Clostridia</taxon>
        <taxon>Eubacteriales</taxon>
        <taxon>Eubacteriaceae</taxon>
        <taxon>Eubacterium</taxon>
    </lineage>
</organism>
<dbReference type="SUPFAM" id="SSF54285">
    <property type="entry name" value="MoaD/ThiS"/>
    <property type="match status" value="1"/>
</dbReference>
<dbReference type="AlphaFoldDB" id="A0A1T4VKN3"/>
<protein>
    <submittedName>
        <fullName evidence="1">Sulfur carrier protein</fullName>
    </submittedName>
</protein>
<proteinExistence type="predicted"/>
<dbReference type="PANTHER" id="PTHR34472:SF1">
    <property type="entry name" value="SULFUR CARRIER PROTEIN THIS"/>
    <property type="match status" value="1"/>
</dbReference>
<accession>A0A1T4VKN3</accession>
<sequence length="64" mass="7270">MVKINGEMYDYANLSITDMLNKFNYNSKRVAVEVNLEIIPKSEYDNHVLNDEDSVEVVQFVGGG</sequence>
<dbReference type="PANTHER" id="PTHR34472">
    <property type="entry name" value="SULFUR CARRIER PROTEIN THIS"/>
    <property type="match status" value="1"/>
</dbReference>
<dbReference type="Proteomes" id="UP000190814">
    <property type="component" value="Unassembled WGS sequence"/>
</dbReference>
<reference evidence="1 2" key="1">
    <citation type="submission" date="2017-02" db="EMBL/GenBank/DDBJ databases">
        <authorList>
            <person name="Peterson S.W."/>
        </authorList>
    </citation>
    <scope>NUCLEOTIDE SEQUENCE [LARGE SCALE GENOMIC DNA]</scope>
    <source>
        <strain evidence="1 2">ATCC 35992</strain>
    </source>
</reference>
<dbReference type="Pfam" id="PF02597">
    <property type="entry name" value="ThiS"/>
    <property type="match status" value="1"/>
</dbReference>
<dbReference type="NCBIfam" id="TIGR01683">
    <property type="entry name" value="thiS"/>
    <property type="match status" value="1"/>
</dbReference>
<dbReference type="STRING" id="39495.SAMN02745111_01122"/>